<protein>
    <submittedName>
        <fullName evidence="9">ABC transporter permease</fullName>
    </submittedName>
</protein>
<dbReference type="InterPro" id="IPR001851">
    <property type="entry name" value="ABC_transp_permease"/>
</dbReference>
<sequence>MTSQAAAKVAPPARKIDWSAYISQLGALSVLIVICVIFAVIEPAFVSPRNLFNVLRQVSIYGLLAVGMTFVILTRGIDLSVGSLLALSGLVAAAVYKGGTGLLSAGTAGQAEGYGLWAAIGAAVGIGLLGGFLQGLAITQLKVPPFIVTLGGLTAFRGAALLFSGGQPISTFTDEYKFWGQGMIGSVPVPVVIFLSFAALAFIVLRYTRYGRHVYAIGGNPEAARLSGLNVNAITLSVYVITGFFAGLSGFLLSSRLNSAEQVAGVGYELTVIAGVVIGGTSLFGGEGGIFGTVIGILLIGVLSNGLTLMNVSPYWQQIVVGLIIVFAVYLDQLVKRRQ</sequence>
<feature type="transmembrane region" description="Helical" evidence="8">
    <location>
        <begin position="229"/>
        <end position="253"/>
    </location>
</feature>
<name>A0A7C1FQL9_9CHLR</name>
<evidence type="ECO:0000256" key="2">
    <source>
        <dbReference type="ARBA" id="ARBA00022448"/>
    </source>
</evidence>
<evidence type="ECO:0000256" key="6">
    <source>
        <dbReference type="ARBA" id="ARBA00022989"/>
    </source>
</evidence>
<evidence type="ECO:0000256" key="5">
    <source>
        <dbReference type="ARBA" id="ARBA00022692"/>
    </source>
</evidence>
<comment type="caution">
    <text evidence="9">The sequence shown here is derived from an EMBL/GenBank/DDBJ whole genome shotgun (WGS) entry which is preliminary data.</text>
</comment>
<dbReference type="AlphaFoldDB" id="A0A7C1FQL9"/>
<dbReference type="CDD" id="cd06579">
    <property type="entry name" value="TM_PBP1_transp_AraH_like"/>
    <property type="match status" value="1"/>
</dbReference>
<dbReference type="GO" id="GO:0005886">
    <property type="term" value="C:plasma membrane"/>
    <property type="evidence" value="ECO:0007669"/>
    <property type="project" value="UniProtKB-SubCell"/>
</dbReference>
<evidence type="ECO:0000256" key="4">
    <source>
        <dbReference type="ARBA" id="ARBA00022519"/>
    </source>
</evidence>
<evidence type="ECO:0000256" key="3">
    <source>
        <dbReference type="ARBA" id="ARBA00022475"/>
    </source>
</evidence>
<organism evidence="9">
    <name type="scientific">Caldilinea aerophila</name>
    <dbReference type="NCBI Taxonomy" id="133453"/>
    <lineage>
        <taxon>Bacteria</taxon>
        <taxon>Bacillati</taxon>
        <taxon>Chloroflexota</taxon>
        <taxon>Caldilineae</taxon>
        <taxon>Caldilineales</taxon>
        <taxon>Caldilineaceae</taxon>
        <taxon>Caldilinea</taxon>
    </lineage>
</organism>
<feature type="transmembrane region" description="Helical" evidence="8">
    <location>
        <begin position="315"/>
        <end position="335"/>
    </location>
</feature>
<evidence type="ECO:0000256" key="1">
    <source>
        <dbReference type="ARBA" id="ARBA00004651"/>
    </source>
</evidence>
<reference evidence="9" key="1">
    <citation type="journal article" date="2020" name="mSystems">
        <title>Genome- and Community-Level Interaction Insights into Carbon Utilization and Element Cycling Functions of Hydrothermarchaeota in Hydrothermal Sediment.</title>
        <authorList>
            <person name="Zhou Z."/>
            <person name="Liu Y."/>
            <person name="Xu W."/>
            <person name="Pan J."/>
            <person name="Luo Z.H."/>
            <person name="Li M."/>
        </authorList>
    </citation>
    <scope>NUCLEOTIDE SEQUENCE [LARGE SCALE GENOMIC DNA]</scope>
    <source>
        <strain evidence="9">SpSt-289</strain>
    </source>
</reference>
<keyword evidence="7 8" id="KW-0472">Membrane</keyword>
<evidence type="ECO:0000313" key="9">
    <source>
        <dbReference type="EMBL" id="HDX30980.1"/>
    </source>
</evidence>
<feature type="transmembrane region" description="Helical" evidence="8">
    <location>
        <begin position="114"/>
        <end position="133"/>
    </location>
</feature>
<proteinExistence type="predicted"/>
<dbReference type="GO" id="GO:0022857">
    <property type="term" value="F:transmembrane transporter activity"/>
    <property type="evidence" value="ECO:0007669"/>
    <property type="project" value="InterPro"/>
</dbReference>
<feature type="transmembrane region" description="Helical" evidence="8">
    <location>
        <begin position="21"/>
        <end position="46"/>
    </location>
</feature>
<dbReference type="Pfam" id="PF02653">
    <property type="entry name" value="BPD_transp_2"/>
    <property type="match status" value="1"/>
</dbReference>
<keyword evidence="5 8" id="KW-0812">Transmembrane</keyword>
<accession>A0A7C1FQL9</accession>
<dbReference type="PANTHER" id="PTHR32196:SF21">
    <property type="entry name" value="ABC TRANSPORTER PERMEASE PROTEIN YPHD-RELATED"/>
    <property type="match status" value="1"/>
</dbReference>
<comment type="subcellular location">
    <subcellularLocation>
        <location evidence="1">Cell membrane</location>
        <topology evidence="1">Multi-pass membrane protein</topology>
    </subcellularLocation>
</comment>
<feature type="transmembrane region" description="Helical" evidence="8">
    <location>
        <begin position="265"/>
        <end position="284"/>
    </location>
</feature>
<evidence type="ECO:0000256" key="8">
    <source>
        <dbReference type="SAM" id="Phobius"/>
    </source>
</evidence>
<feature type="transmembrane region" description="Helical" evidence="8">
    <location>
        <begin position="183"/>
        <end position="208"/>
    </location>
</feature>
<feature type="transmembrane region" description="Helical" evidence="8">
    <location>
        <begin position="291"/>
        <end position="309"/>
    </location>
</feature>
<keyword evidence="2" id="KW-0813">Transport</keyword>
<feature type="transmembrane region" description="Helical" evidence="8">
    <location>
        <begin position="58"/>
        <end position="77"/>
    </location>
</feature>
<keyword evidence="3" id="KW-1003">Cell membrane</keyword>
<dbReference type="PANTHER" id="PTHR32196">
    <property type="entry name" value="ABC TRANSPORTER PERMEASE PROTEIN YPHD-RELATED-RELATED"/>
    <property type="match status" value="1"/>
</dbReference>
<feature type="transmembrane region" description="Helical" evidence="8">
    <location>
        <begin position="84"/>
        <end position="108"/>
    </location>
</feature>
<gene>
    <name evidence="9" type="ORF">ENQ20_05735</name>
</gene>
<feature type="transmembrane region" description="Helical" evidence="8">
    <location>
        <begin position="145"/>
        <end position="163"/>
    </location>
</feature>
<keyword evidence="4" id="KW-0997">Cell inner membrane</keyword>
<evidence type="ECO:0000256" key="7">
    <source>
        <dbReference type="ARBA" id="ARBA00023136"/>
    </source>
</evidence>
<keyword evidence="6 8" id="KW-1133">Transmembrane helix</keyword>
<dbReference type="EMBL" id="DSMG01000063">
    <property type="protein sequence ID" value="HDX30980.1"/>
    <property type="molecule type" value="Genomic_DNA"/>
</dbReference>